<comment type="catalytic activity">
    <reaction evidence="11">
        <text>L-seryl-[protein] + ATP = O-phospho-L-seryl-[protein] + ADP + H(+)</text>
        <dbReference type="Rhea" id="RHEA:17989"/>
        <dbReference type="Rhea" id="RHEA-COMP:9863"/>
        <dbReference type="Rhea" id="RHEA-COMP:11604"/>
        <dbReference type="ChEBI" id="CHEBI:15378"/>
        <dbReference type="ChEBI" id="CHEBI:29999"/>
        <dbReference type="ChEBI" id="CHEBI:30616"/>
        <dbReference type="ChEBI" id="CHEBI:83421"/>
        <dbReference type="ChEBI" id="CHEBI:456216"/>
        <dbReference type="EC" id="2.7.11.1"/>
    </reaction>
</comment>
<dbReference type="EMBL" id="JBFOLK010000011">
    <property type="protein sequence ID" value="KAL2474621.1"/>
    <property type="molecule type" value="Genomic_DNA"/>
</dbReference>
<evidence type="ECO:0000256" key="6">
    <source>
        <dbReference type="ARBA" id="ARBA00022777"/>
    </source>
</evidence>
<dbReference type="PANTHER" id="PTHR27002">
    <property type="entry name" value="RECEPTOR-LIKE SERINE/THREONINE-PROTEIN KINASE SD1-8"/>
    <property type="match status" value="1"/>
</dbReference>
<dbReference type="Proteomes" id="UP001604336">
    <property type="component" value="Unassembled WGS sequence"/>
</dbReference>
<keyword evidence="3" id="KW-0808">Transferase</keyword>
<keyword evidence="2" id="KW-0723">Serine/threonine-protein kinase</keyword>
<proteinExistence type="predicted"/>
<keyword evidence="7" id="KW-0067">ATP-binding</keyword>
<protein>
    <recommendedName>
        <fullName evidence="1">non-specific serine/threonine protein kinase</fullName>
        <ecNumber evidence="1">2.7.11.1</ecNumber>
    </recommendedName>
</protein>
<keyword evidence="8" id="KW-1015">Disulfide bond</keyword>
<dbReference type="PROSITE" id="PS50011">
    <property type="entry name" value="PROTEIN_KINASE_DOM"/>
    <property type="match status" value="1"/>
</dbReference>
<sequence length="160" mass="18418">MLVLLGLSLKLFIRKRTKNGLMLKKGGRYNEIHNDELELPSFVLSTISKATNNFAIYNKFGEGGFGPVYMGMLEHGQEIAVKRLSKTSKQGIVEFKNEVICIAKLQHRNLVKLLGYCIQREEMMLVYEYMSNKSLDFILFGEDFLLQYSNLKIYILLPVL</sequence>
<dbReference type="AlphaFoldDB" id="A0ABD1QEH2"/>
<keyword evidence="14" id="KW-1185">Reference proteome</keyword>
<comment type="catalytic activity">
    <reaction evidence="10">
        <text>L-threonyl-[protein] + ATP = O-phospho-L-threonyl-[protein] + ADP + H(+)</text>
        <dbReference type="Rhea" id="RHEA:46608"/>
        <dbReference type="Rhea" id="RHEA-COMP:11060"/>
        <dbReference type="Rhea" id="RHEA-COMP:11605"/>
        <dbReference type="ChEBI" id="CHEBI:15378"/>
        <dbReference type="ChEBI" id="CHEBI:30013"/>
        <dbReference type="ChEBI" id="CHEBI:30616"/>
        <dbReference type="ChEBI" id="CHEBI:61977"/>
        <dbReference type="ChEBI" id="CHEBI:456216"/>
        <dbReference type="EC" id="2.7.11.1"/>
    </reaction>
</comment>
<evidence type="ECO:0000256" key="10">
    <source>
        <dbReference type="ARBA" id="ARBA00047899"/>
    </source>
</evidence>
<organism evidence="13 14">
    <name type="scientific">Abeliophyllum distichum</name>
    <dbReference type="NCBI Taxonomy" id="126358"/>
    <lineage>
        <taxon>Eukaryota</taxon>
        <taxon>Viridiplantae</taxon>
        <taxon>Streptophyta</taxon>
        <taxon>Embryophyta</taxon>
        <taxon>Tracheophyta</taxon>
        <taxon>Spermatophyta</taxon>
        <taxon>Magnoliopsida</taxon>
        <taxon>eudicotyledons</taxon>
        <taxon>Gunneridae</taxon>
        <taxon>Pentapetalae</taxon>
        <taxon>asterids</taxon>
        <taxon>lamiids</taxon>
        <taxon>Lamiales</taxon>
        <taxon>Oleaceae</taxon>
        <taxon>Forsythieae</taxon>
        <taxon>Abeliophyllum</taxon>
    </lineage>
</organism>
<evidence type="ECO:0000256" key="3">
    <source>
        <dbReference type="ARBA" id="ARBA00022679"/>
    </source>
</evidence>
<evidence type="ECO:0000313" key="14">
    <source>
        <dbReference type="Proteomes" id="UP001604336"/>
    </source>
</evidence>
<evidence type="ECO:0000256" key="4">
    <source>
        <dbReference type="ARBA" id="ARBA00022729"/>
    </source>
</evidence>
<comment type="caution">
    <text evidence="13">The sequence shown here is derived from an EMBL/GenBank/DDBJ whole genome shotgun (WGS) entry which is preliminary data.</text>
</comment>
<evidence type="ECO:0000256" key="1">
    <source>
        <dbReference type="ARBA" id="ARBA00012513"/>
    </source>
</evidence>
<reference evidence="14" key="1">
    <citation type="submission" date="2024-07" db="EMBL/GenBank/DDBJ databases">
        <title>Two chromosome-level genome assemblies of Korean endemic species Abeliophyllum distichum and Forsythia ovata (Oleaceae).</title>
        <authorList>
            <person name="Jang H."/>
        </authorList>
    </citation>
    <scope>NUCLEOTIDE SEQUENCE [LARGE SCALE GENOMIC DNA]</scope>
</reference>
<dbReference type="PANTHER" id="PTHR27002:SF851">
    <property type="entry name" value="G-TYPE LECTIN S-RECEPTOR-LIKE SERINE_THREONINE-PROTEIN KINASE SD1-1"/>
    <property type="match status" value="1"/>
</dbReference>
<evidence type="ECO:0000313" key="13">
    <source>
        <dbReference type="EMBL" id="KAL2474621.1"/>
    </source>
</evidence>
<evidence type="ECO:0000256" key="7">
    <source>
        <dbReference type="ARBA" id="ARBA00022840"/>
    </source>
</evidence>
<dbReference type="FunFam" id="3.30.200.20:FF:000195">
    <property type="entry name" value="G-type lectin S-receptor-like serine/threonine-protein kinase"/>
    <property type="match status" value="1"/>
</dbReference>
<dbReference type="InterPro" id="IPR000719">
    <property type="entry name" value="Prot_kinase_dom"/>
</dbReference>
<keyword evidence="5" id="KW-0547">Nucleotide-binding</keyword>
<feature type="domain" description="Protein kinase" evidence="12">
    <location>
        <begin position="54"/>
        <end position="160"/>
    </location>
</feature>
<accession>A0ABD1QEH2</accession>
<dbReference type="EC" id="2.7.11.1" evidence="1"/>
<evidence type="ECO:0000256" key="11">
    <source>
        <dbReference type="ARBA" id="ARBA00048679"/>
    </source>
</evidence>
<dbReference type="Gene3D" id="3.30.200.20">
    <property type="entry name" value="Phosphorylase Kinase, domain 1"/>
    <property type="match status" value="1"/>
</dbReference>
<evidence type="ECO:0000256" key="9">
    <source>
        <dbReference type="ARBA" id="ARBA00023180"/>
    </source>
</evidence>
<gene>
    <name evidence="13" type="ORF">Adt_35357</name>
</gene>
<name>A0ABD1QEH2_9LAMI</name>
<dbReference type="Pfam" id="PF07714">
    <property type="entry name" value="PK_Tyr_Ser-Thr"/>
    <property type="match status" value="1"/>
</dbReference>
<dbReference type="InterPro" id="IPR011009">
    <property type="entry name" value="Kinase-like_dom_sf"/>
</dbReference>
<evidence type="ECO:0000256" key="8">
    <source>
        <dbReference type="ARBA" id="ARBA00023157"/>
    </source>
</evidence>
<dbReference type="InterPro" id="IPR001245">
    <property type="entry name" value="Ser-Thr/Tyr_kinase_cat_dom"/>
</dbReference>
<evidence type="ECO:0000259" key="12">
    <source>
        <dbReference type="PROSITE" id="PS50011"/>
    </source>
</evidence>
<keyword evidence="6" id="KW-0418">Kinase</keyword>
<dbReference type="SUPFAM" id="SSF56112">
    <property type="entry name" value="Protein kinase-like (PK-like)"/>
    <property type="match status" value="1"/>
</dbReference>
<evidence type="ECO:0000256" key="2">
    <source>
        <dbReference type="ARBA" id="ARBA00022527"/>
    </source>
</evidence>
<dbReference type="GO" id="GO:0005524">
    <property type="term" value="F:ATP binding"/>
    <property type="evidence" value="ECO:0007669"/>
    <property type="project" value="UniProtKB-KW"/>
</dbReference>
<evidence type="ECO:0000256" key="5">
    <source>
        <dbReference type="ARBA" id="ARBA00022741"/>
    </source>
</evidence>
<keyword evidence="4" id="KW-0732">Signal</keyword>
<keyword evidence="9" id="KW-0325">Glycoprotein</keyword>
<dbReference type="GO" id="GO:0004674">
    <property type="term" value="F:protein serine/threonine kinase activity"/>
    <property type="evidence" value="ECO:0007669"/>
    <property type="project" value="UniProtKB-KW"/>
</dbReference>